<comment type="caution">
    <text evidence="1">The sequence shown here is derived from an EMBL/GenBank/DDBJ whole genome shotgun (WGS) entry which is preliminary data.</text>
</comment>
<accession>A0A0L6ZDC0</accession>
<dbReference type="Pfam" id="PF18937">
    <property type="entry name" value="DUF5685"/>
    <property type="match status" value="1"/>
</dbReference>
<sequence length="293" mass="34325">MFGYVSPYKMELKIKDFEKFKAYYCGLCVSIKNSFGNLPRFSLNYDMAFLGVLLDSLEDKKNIYIKNSCIAHPFKKRVIIINSSALDYAAFCNVCLTYYKLLDDFHDDISIKSKILSQFLNIYLKGLSQDKIYIRQYIENKLRELSILEKAATKENLDVLSHPFADLTGFILSAFVDNNGYKLDLYWLGYNLGKWIYIIDAYDDLEKDLLKKKFNPINSALNHENLDYSQFKNTIEERIDFTLASCARECYEYYLKLPIKKNHDILDNILHYGLVQKMNLVFKRSVCENEKSL</sequence>
<dbReference type="PATRIC" id="fig|1121318.3.peg.925"/>
<protein>
    <submittedName>
        <fullName evidence="1">Uncharacterized protein</fullName>
    </submittedName>
</protein>
<dbReference type="AlphaFoldDB" id="A0A0L6ZDC0"/>
<proteinExistence type="predicted"/>
<organism evidence="1 2">
    <name type="scientific">Clostridium homopropionicum DSM 5847</name>
    <dbReference type="NCBI Taxonomy" id="1121318"/>
    <lineage>
        <taxon>Bacteria</taxon>
        <taxon>Bacillati</taxon>
        <taxon>Bacillota</taxon>
        <taxon>Clostridia</taxon>
        <taxon>Eubacteriales</taxon>
        <taxon>Clostridiaceae</taxon>
        <taxon>Clostridium</taxon>
    </lineage>
</organism>
<evidence type="ECO:0000313" key="1">
    <source>
        <dbReference type="EMBL" id="KOA20778.1"/>
    </source>
</evidence>
<dbReference type="Proteomes" id="UP000037043">
    <property type="component" value="Unassembled WGS sequence"/>
</dbReference>
<dbReference type="STRING" id="36844.SAMN04488501_10380"/>
<reference evidence="2" key="1">
    <citation type="submission" date="2015-08" db="EMBL/GenBank/DDBJ databases">
        <title>Genome sequence of the strict anaerobe Clostridium homopropionicum LuHBu1 (DSM 5847T).</title>
        <authorList>
            <person name="Poehlein A."/>
            <person name="Beck M."/>
            <person name="Schiel-Bengelsdorf B."/>
            <person name="Bengelsdorf F.R."/>
            <person name="Daniel R."/>
            <person name="Duerre P."/>
        </authorList>
    </citation>
    <scope>NUCLEOTIDE SEQUENCE [LARGE SCALE GENOMIC DNA]</scope>
    <source>
        <strain evidence="2">DSM 5847</strain>
    </source>
</reference>
<dbReference type="InterPro" id="IPR043740">
    <property type="entry name" value="DUF5685"/>
</dbReference>
<gene>
    <name evidence="1" type="ORF">CLHOM_09200</name>
</gene>
<name>A0A0L6ZDC0_9CLOT</name>
<evidence type="ECO:0000313" key="2">
    <source>
        <dbReference type="Proteomes" id="UP000037043"/>
    </source>
</evidence>
<keyword evidence="2" id="KW-1185">Reference proteome</keyword>
<dbReference type="RefSeq" id="WP_052220502.1">
    <property type="nucleotide sequence ID" value="NZ_LHUR01000012.1"/>
</dbReference>
<dbReference type="EMBL" id="LHUR01000012">
    <property type="protein sequence ID" value="KOA20778.1"/>
    <property type="molecule type" value="Genomic_DNA"/>
</dbReference>